<comment type="similarity">
    <text evidence="1 5">Belongs to the CoaE family.</text>
</comment>
<evidence type="ECO:0000256" key="1">
    <source>
        <dbReference type="ARBA" id="ARBA00009018"/>
    </source>
</evidence>
<dbReference type="EC" id="2.7.1.24" evidence="5 6"/>
<dbReference type="NCBIfam" id="TIGR00152">
    <property type="entry name" value="dephospho-CoA kinase"/>
    <property type="match status" value="1"/>
</dbReference>
<dbReference type="EMBL" id="LWID01000001">
    <property type="protein sequence ID" value="MDG6895857.1"/>
    <property type="molecule type" value="Genomic_DNA"/>
</dbReference>
<dbReference type="PROSITE" id="PS51219">
    <property type="entry name" value="DPCK"/>
    <property type="match status" value="1"/>
</dbReference>
<accession>A0A9X4SIP4</accession>
<keyword evidence="4 5" id="KW-0173">Coenzyme A biosynthesis</keyword>
<dbReference type="PANTHER" id="PTHR10695:SF46">
    <property type="entry name" value="BIFUNCTIONAL COENZYME A SYNTHASE-RELATED"/>
    <property type="match status" value="1"/>
</dbReference>
<dbReference type="CDD" id="cd02022">
    <property type="entry name" value="DPCK"/>
    <property type="match status" value="1"/>
</dbReference>
<dbReference type="GO" id="GO:0005524">
    <property type="term" value="F:ATP binding"/>
    <property type="evidence" value="ECO:0007669"/>
    <property type="project" value="UniProtKB-UniRule"/>
</dbReference>
<gene>
    <name evidence="5" type="primary">coaE</name>
    <name evidence="7" type="ORF">A6A20_09550</name>
</gene>
<comment type="caution">
    <text evidence="7">The sequence shown here is derived from an EMBL/GenBank/DDBJ whole genome shotgun (WGS) entry which is preliminary data.</text>
</comment>
<comment type="subcellular location">
    <subcellularLocation>
        <location evidence="5">Cytoplasm</location>
    </subcellularLocation>
</comment>
<dbReference type="SUPFAM" id="SSF52540">
    <property type="entry name" value="P-loop containing nucleoside triphosphate hydrolases"/>
    <property type="match status" value="1"/>
</dbReference>
<dbReference type="GO" id="GO:0015937">
    <property type="term" value="P:coenzyme A biosynthetic process"/>
    <property type="evidence" value="ECO:0007669"/>
    <property type="project" value="UniProtKB-UniRule"/>
</dbReference>
<organism evidence="7 8">
    <name type="scientific">Volucribacter amazonae</name>
    <dbReference type="NCBI Taxonomy" id="256731"/>
    <lineage>
        <taxon>Bacteria</taxon>
        <taxon>Pseudomonadati</taxon>
        <taxon>Pseudomonadota</taxon>
        <taxon>Gammaproteobacteria</taxon>
        <taxon>Pasteurellales</taxon>
        <taxon>Pasteurellaceae</taxon>
        <taxon>Volucribacter</taxon>
    </lineage>
</organism>
<keyword evidence="5" id="KW-0808">Transferase</keyword>
<evidence type="ECO:0000256" key="6">
    <source>
        <dbReference type="NCBIfam" id="TIGR00152"/>
    </source>
</evidence>
<evidence type="ECO:0000313" key="8">
    <source>
        <dbReference type="Proteomes" id="UP001155500"/>
    </source>
</evidence>
<dbReference type="InterPro" id="IPR027417">
    <property type="entry name" value="P-loop_NTPase"/>
</dbReference>
<protein>
    <recommendedName>
        <fullName evidence="5 6">Dephospho-CoA kinase</fullName>
        <ecNumber evidence="5 6">2.7.1.24</ecNumber>
    </recommendedName>
    <alternativeName>
        <fullName evidence="5">Dephosphocoenzyme A kinase</fullName>
    </alternativeName>
</protein>
<keyword evidence="2 5" id="KW-0547">Nucleotide-binding</keyword>
<evidence type="ECO:0000256" key="5">
    <source>
        <dbReference type="HAMAP-Rule" id="MF_00376"/>
    </source>
</evidence>
<dbReference type="RefSeq" id="WP_279573222.1">
    <property type="nucleotide sequence ID" value="NZ_LWID01000001.1"/>
</dbReference>
<evidence type="ECO:0000256" key="2">
    <source>
        <dbReference type="ARBA" id="ARBA00022741"/>
    </source>
</evidence>
<keyword evidence="3 5" id="KW-0067">ATP-binding</keyword>
<comment type="pathway">
    <text evidence="5">Cofactor biosynthesis; coenzyme A biosynthesis; CoA from (R)-pantothenate: step 5/5.</text>
</comment>
<keyword evidence="5" id="KW-0963">Cytoplasm</keyword>
<dbReference type="InterPro" id="IPR001977">
    <property type="entry name" value="Depp_CoAkinase"/>
</dbReference>
<dbReference type="Pfam" id="PF01121">
    <property type="entry name" value="CoaE"/>
    <property type="match status" value="1"/>
</dbReference>
<dbReference type="GO" id="GO:0005737">
    <property type="term" value="C:cytoplasm"/>
    <property type="evidence" value="ECO:0007669"/>
    <property type="project" value="UniProtKB-SubCell"/>
</dbReference>
<reference evidence="7" key="1">
    <citation type="submission" date="2016-03" db="EMBL/GenBank/DDBJ databases">
        <title>Co-evolution between Pasteurellaceae and their hosts.</title>
        <authorList>
            <person name="Hansen M.J."/>
            <person name="Bojesen A.M."/>
            <person name="Planet P."/>
        </authorList>
    </citation>
    <scope>NUCLEOTIDE SEQUENCE</scope>
    <source>
        <strain evidence="7">146/S8/89</strain>
    </source>
</reference>
<evidence type="ECO:0000256" key="4">
    <source>
        <dbReference type="ARBA" id="ARBA00022993"/>
    </source>
</evidence>
<name>A0A9X4SIP4_9PAST</name>
<keyword evidence="8" id="KW-1185">Reference proteome</keyword>
<evidence type="ECO:0000256" key="3">
    <source>
        <dbReference type="ARBA" id="ARBA00022840"/>
    </source>
</evidence>
<sequence length="210" mass="23591">MGYIVGLTGGIGSGKSTVAALFSQLGVPVVDADIVAREVVEVGSPLLADIVDYFGEEILLDNGALNRSLLRERIFACEQDKHWLNQLLHPAIRQAMLAQLEQQQYPYVLWVVPLLIENNLTGYCDRLLVVDVEPQTQLQRASQRDNNDMALIKNIMSSQVSREARLVQADDVIFNEANLSENSENMWQQVQQLHQLYLTLAKQKEESNAK</sequence>
<dbReference type="Gene3D" id="3.40.50.300">
    <property type="entry name" value="P-loop containing nucleotide triphosphate hydrolases"/>
    <property type="match status" value="1"/>
</dbReference>
<dbReference type="Proteomes" id="UP001155500">
    <property type="component" value="Unassembled WGS sequence"/>
</dbReference>
<comment type="function">
    <text evidence="5">Catalyzes the phosphorylation of the 3'-hydroxyl group of dephosphocoenzyme A to form coenzyme A.</text>
</comment>
<dbReference type="PANTHER" id="PTHR10695">
    <property type="entry name" value="DEPHOSPHO-COA KINASE-RELATED"/>
    <property type="match status" value="1"/>
</dbReference>
<evidence type="ECO:0000313" key="7">
    <source>
        <dbReference type="EMBL" id="MDG6895857.1"/>
    </source>
</evidence>
<keyword evidence="5 7" id="KW-0418">Kinase</keyword>
<feature type="binding site" evidence="5">
    <location>
        <begin position="12"/>
        <end position="17"/>
    </location>
    <ligand>
        <name>ATP</name>
        <dbReference type="ChEBI" id="CHEBI:30616"/>
    </ligand>
</feature>
<dbReference type="AlphaFoldDB" id="A0A9X4SIP4"/>
<dbReference type="GO" id="GO:0004140">
    <property type="term" value="F:dephospho-CoA kinase activity"/>
    <property type="evidence" value="ECO:0007669"/>
    <property type="project" value="UniProtKB-UniRule"/>
</dbReference>
<proteinExistence type="inferred from homology"/>
<dbReference type="HAMAP" id="MF_00376">
    <property type="entry name" value="Dephospho_CoA_kinase"/>
    <property type="match status" value="1"/>
</dbReference>
<comment type="catalytic activity">
    <reaction evidence="5">
        <text>3'-dephospho-CoA + ATP = ADP + CoA + H(+)</text>
        <dbReference type="Rhea" id="RHEA:18245"/>
        <dbReference type="ChEBI" id="CHEBI:15378"/>
        <dbReference type="ChEBI" id="CHEBI:30616"/>
        <dbReference type="ChEBI" id="CHEBI:57287"/>
        <dbReference type="ChEBI" id="CHEBI:57328"/>
        <dbReference type="ChEBI" id="CHEBI:456216"/>
        <dbReference type="EC" id="2.7.1.24"/>
    </reaction>
</comment>